<proteinExistence type="predicted"/>
<evidence type="ECO:0000256" key="1">
    <source>
        <dbReference type="SAM" id="Phobius"/>
    </source>
</evidence>
<keyword evidence="3" id="KW-1185">Reference proteome</keyword>
<dbReference type="AlphaFoldDB" id="A0AAE3EK12"/>
<protein>
    <submittedName>
        <fullName evidence="2">Uncharacterized protein</fullName>
    </submittedName>
</protein>
<evidence type="ECO:0000313" key="2">
    <source>
        <dbReference type="EMBL" id="MCD1654908.1"/>
    </source>
</evidence>
<dbReference type="Proteomes" id="UP001198163">
    <property type="component" value="Unassembled WGS sequence"/>
</dbReference>
<feature type="transmembrane region" description="Helical" evidence="1">
    <location>
        <begin position="299"/>
        <end position="319"/>
    </location>
</feature>
<reference evidence="2" key="1">
    <citation type="submission" date="2021-08" db="EMBL/GenBank/DDBJ databases">
        <title>Comparative analyses of Brucepasteria parasyntrophica and Teretinema zuelzerae.</title>
        <authorList>
            <person name="Song Y."/>
            <person name="Brune A."/>
        </authorList>
    </citation>
    <scope>NUCLEOTIDE SEQUENCE</scope>
    <source>
        <strain evidence="2">DSM 1903</strain>
    </source>
</reference>
<name>A0AAE3EK12_9SPIR</name>
<accession>A0AAE3EK12</accession>
<keyword evidence="1" id="KW-1133">Transmembrane helix</keyword>
<dbReference type="EMBL" id="JAINWA010000003">
    <property type="protein sequence ID" value="MCD1654908.1"/>
    <property type="molecule type" value="Genomic_DNA"/>
</dbReference>
<dbReference type="RefSeq" id="WP_230755563.1">
    <property type="nucleotide sequence ID" value="NZ_JAINWA010000003.1"/>
</dbReference>
<comment type="caution">
    <text evidence="2">The sequence shown here is derived from an EMBL/GenBank/DDBJ whole genome shotgun (WGS) entry which is preliminary data.</text>
</comment>
<organism evidence="2 3">
    <name type="scientific">Teretinema zuelzerae</name>
    <dbReference type="NCBI Taxonomy" id="156"/>
    <lineage>
        <taxon>Bacteria</taxon>
        <taxon>Pseudomonadati</taxon>
        <taxon>Spirochaetota</taxon>
        <taxon>Spirochaetia</taxon>
        <taxon>Spirochaetales</taxon>
        <taxon>Treponemataceae</taxon>
        <taxon>Teretinema</taxon>
    </lineage>
</organism>
<keyword evidence="1" id="KW-0812">Transmembrane</keyword>
<evidence type="ECO:0000313" key="3">
    <source>
        <dbReference type="Proteomes" id="UP001198163"/>
    </source>
</evidence>
<sequence>MMKQLIRRTVHNGEPVLAVDAALSPRAFAQSGLPRLQTESGYLIGADDSLQPWNMNGTRCVEEDGRETMEFFGPDMQGKPLLEAIEGEPCETAWPKLHSAFSKIHRALMNGNIPRSAAAHLGSAGPAAVFCGDDGSVLVLPPQLIIRCAGNRGEQEEIDLRLKWIHPDAHAQDPLRAFAFAAGTAAYRALSGSSAFSADGDKKSENLAEKQRLGLFESLDFAAPGYSGVCARAVDSLVTADKAASLDTLLAFGPDPSAFVDASRSEYAGTQAFATAREAARSKREGIVKRRRFARKHKTAFIAAAGLAVVAALVGATVAGDMKSKPTTLGKEPLTIVQEYYRGLHQLDQEIPRAYSQKGVRTDYDEYVTNLYVTSRMRDAYERNGGILAPAELFLRKETNNRMIWGLTKLKIEGENTSSDGTGSAAAATEVRPGETREFIVSFWLWMPNTPGMEEGYPLSVWRYVDRVILEYGKDRWLIREVIPETREMRESDPEDILKRTFAPEGLSEPWAPDEAELAEARVLLGID</sequence>
<keyword evidence="1" id="KW-0472">Membrane</keyword>
<gene>
    <name evidence="2" type="ORF">K7J14_09375</name>
</gene>